<feature type="domain" description="C2H2-type" evidence="8">
    <location>
        <begin position="659"/>
        <end position="687"/>
    </location>
</feature>
<reference evidence="11" key="1">
    <citation type="journal article" date="2015" name="Proc. Natl. Acad. Sci. U.S.A.">
        <title>Genome sequence of the Asian Tiger mosquito, Aedes albopictus, reveals insights into its biology, genetics, and evolution.</title>
        <authorList>
            <person name="Chen X.G."/>
            <person name="Jiang X."/>
            <person name="Gu J."/>
            <person name="Xu M."/>
            <person name="Wu Y."/>
            <person name="Deng Y."/>
            <person name="Zhang C."/>
            <person name="Bonizzoni M."/>
            <person name="Dermauw W."/>
            <person name="Vontas J."/>
            <person name="Armbruster P."/>
            <person name="Huang X."/>
            <person name="Yang Y."/>
            <person name="Zhang H."/>
            <person name="He W."/>
            <person name="Peng H."/>
            <person name="Liu Y."/>
            <person name="Wu K."/>
            <person name="Chen J."/>
            <person name="Lirakis M."/>
            <person name="Topalis P."/>
            <person name="Van Leeuwen T."/>
            <person name="Hall A.B."/>
            <person name="Jiang X."/>
            <person name="Thorpe C."/>
            <person name="Mueller R.L."/>
            <person name="Sun C."/>
            <person name="Waterhouse R.M."/>
            <person name="Yan G."/>
            <person name="Tu Z.J."/>
            <person name="Fang X."/>
            <person name="James A.A."/>
        </authorList>
    </citation>
    <scope>NUCLEOTIDE SEQUENCE [LARGE SCALE GENOMIC DNA]</scope>
    <source>
        <strain evidence="11">Foshan</strain>
    </source>
</reference>
<feature type="compositionally biased region" description="Basic and acidic residues" evidence="7">
    <location>
        <begin position="1274"/>
        <end position="1288"/>
    </location>
</feature>
<evidence type="ECO:0008006" key="12">
    <source>
        <dbReference type="Google" id="ProtNLM"/>
    </source>
</evidence>
<feature type="domain" description="C2H2-type" evidence="8">
    <location>
        <begin position="374"/>
        <end position="402"/>
    </location>
</feature>
<evidence type="ECO:0000256" key="2">
    <source>
        <dbReference type="ARBA" id="ARBA00022737"/>
    </source>
</evidence>
<feature type="domain" description="C2H2-type" evidence="8">
    <location>
        <begin position="1642"/>
        <end position="1670"/>
    </location>
</feature>
<evidence type="ECO:0000313" key="11">
    <source>
        <dbReference type="Proteomes" id="UP000069940"/>
    </source>
</evidence>
<feature type="domain" description="C2H2-type" evidence="8">
    <location>
        <begin position="1789"/>
        <end position="1817"/>
    </location>
</feature>
<feature type="domain" description="C2H2-type" evidence="8">
    <location>
        <begin position="1733"/>
        <end position="1761"/>
    </location>
</feature>
<evidence type="ECO:0000259" key="9">
    <source>
        <dbReference type="PROSITE" id="PS51915"/>
    </source>
</evidence>
<evidence type="ECO:0000256" key="1">
    <source>
        <dbReference type="ARBA" id="ARBA00022723"/>
    </source>
</evidence>
<evidence type="ECO:0000256" key="3">
    <source>
        <dbReference type="ARBA" id="ARBA00022771"/>
    </source>
</evidence>
<dbReference type="PROSITE" id="PS00028">
    <property type="entry name" value="ZINC_FINGER_C2H2_1"/>
    <property type="match status" value="14"/>
</dbReference>
<evidence type="ECO:0000256" key="7">
    <source>
        <dbReference type="SAM" id="MobiDB-lite"/>
    </source>
</evidence>
<keyword evidence="3 5" id="KW-0863">Zinc-finger</keyword>
<keyword evidence="11" id="KW-1185">Reference proteome</keyword>
<feature type="binding site" evidence="6">
    <location>
        <position position="10"/>
    </location>
    <ligand>
        <name>Zn(2+)</name>
        <dbReference type="ChEBI" id="CHEBI:29105"/>
    </ligand>
</feature>
<feature type="domain" description="C2H2-type" evidence="8">
    <location>
        <begin position="1761"/>
        <end position="1788"/>
    </location>
</feature>
<evidence type="ECO:0000256" key="6">
    <source>
        <dbReference type="PROSITE-ProRule" id="PRU01263"/>
    </source>
</evidence>
<evidence type="ECO:0000256" key="4">
    <source>
        <dbReference type="ARBA" id="ARBA00022833"/>
    </source>
</evidence>
<dbReference type="Gene3D" id="3.30.160.60">
    <property type="entry name" value="Classic Zinc Finger"/>
    <property type="match status" value="11"/>
</dbReference>
<feature type="domain" description="C2H2-type" evidence="8">
    <location>
        <begin position="813"/>
        <end position="841"/>
    </location>
</feature>
<feature type="domain" description="C2H2-type" evidence="8">
    <location>
        <begin position="1469"/>
        <end position="1497"/>
    </location>
</feature>
<proteinExistence type="predicted"/>
<dbReference type="Proteomes" id="UP000069940">
    <property type="component" value="Unassembled WGS sequence"/>
</dbReference>
<protein>
    <recommendedName>
        <fullName evidence="12">Transcription factor grauzone</fullName>
    </recommendedName>
</protein>
<dbReference type="InterPro" id="IPR036236">
    <property type="entry name" value="Znf_C2H2_sf"/>
</dbReference>
<dbReference type="SUPFAM" id="SSF57716">
    <property type="entry name" value="Glucocorticoid receptor-like (DNA-binding domain)"/>
    <property type="match status" value="1"/>
</dbReference>
<feature type="domain" description="C2H2-type" evidence="8">
    <location>
        <begin position="1192"/>
        <end position="1220"/>
    </location>
</feature>
<dbReference type="SUPFAM" id="SSF57667">
    <property type="entry name" value="beta-beta-alpha zinc fingers"/>
    <property type="match status" value="11"/>
</dbReference>
<keyword evidence="4 6" id="KW-0862">Zinc</keyword>
<feature type="region of interest" description="Disordered" evidence="7">
    <location>
        <begin position="103"/>
        <end position="169"/>
    </location>
</feature>
<feature type="compositionally biased region" description="Basic and acidic residues" evidence="7">
    <location>
        <begin position="1390"/>
        <end position="1401"/>
    </location>
</feature>
<feature type="region of interest" description="Disordered" evidence="7">
    <location>
        <begin position="1274"/>
        <end position="1300"/>
    </location>
</feature>
<dbReference type="GeneID" id="109623142"/>
<feature type="domain" description="C2H2-type" evidence="8">
    <location>
        <begin position="1248"/>
        <end position="1276"/>
    </location>
</feature>
<evidence type="ECO:0000259" key="8">
    <source>
        <dbReference type="PROSITE" id="PS50157"/>
    </source>
</evidence>
<evidence type="ECO:0000256" key="5">
    <source>
        <dbReference type="PROSITE-ProRule" id="PRU00042"/>
    </source>
</evidence>
<evidence type="ECO:0000313" key="10">
    <source>
        <dbReference type="EnsemblMetazoa" id="AALFPA23_018890.P27765"/>
    </source>
</evidence>
<feature type="binding site" evidence="6">
    <location>
        <position position="52"/>
    </location>
    <ligand>
        <name>Zn(2+)</name>
        <dbReference type="ChEBI" id="CHEBI:29105"/>
    </ligand>
</feature>
<dbReference type="InterPro" id="IPR012934">
    <property type="entry name" value="Znf_AD"/>
</dbReference>
<feature type="compositionally biased region" description="Basic and acidic residues" evidence="7">
    <location>
        <begin position="1369"/>
        <end position="1378"/>
    </location>
</feature>
<feature type="binding site" evidence="6">
    <location>
        <position position="55"/>
    </location>
    <ligand>
        <name>Zn(2+)</name>
        <dbReference type="ChEBI" id="CHEBI:29105"/>
    </ligand>
</feature>
<feature type="compositionally biased region" description="Polar residues" evidence="7">
    <location>
        <begin position="146"/>
        <end position="165"/>
    </location>
</feature>
<keyword evidence="1 6" id="KW-0479">Metal-binding</keyword>
<reference evidence="10" key="2">
    <citation type="submission" date="2025-05" db="UniProtKB">
        <authorList>
            <consortium name="EnsemblMetazoa"/>
        </authorList>
    </citation>
    <scope>IDENTIFICATION</scope>
    <source>
        <strain evidence="10">Foshan</strain>
    </source>
</reference>
<dbReference type="RefSeq" id="XP_019933184.3">
    <property type="nucleotide sequence ID" value="XM_020077625.3"/>
</dbReference>
<feature type="compositionally biased region" description="Polar residues" evidence="7">
    <location>
        <begin position="1152"/>
        <end position="1172"/>
    </location>
</feature>
<keyword evidence="2" id="KW-0677">Repeat</keyword>
<feature type="domain" description="C2H2-type" evidence="8">
    <location>
        <begin position="1617"/>
        <end position="1639"/>
    </location>
</feature>
<dbReference type="SMART" id="SM00355">
    <property type="entry name" value="ZnF_C2H2"/>
    <property type="match status" value="33"/>
</dbReference>
<dbReference type="PROSITE" id="PS50157">
    <property type="entry name" value="ZINC_FINGER_C2H2_2"/>
    <property type="match status" value="16"/>
</dbReference>
<sequence>MATTEPISGCRLCLDPFAESCTTIDNPQFKEKMEKVFTFQINTMIGIPAGVCQTCSYTIADFYQYSEKVRENQQNLINLPSHLGAPLDCELLCEEVKVELNSEAENEEFSDEAHPDFSSDSDSSYEPPRKKSQIKSRASASKIRCSDTSQDQTKPQKATTRSTATEDLDEEDQFLKDHFTMTCELCGATASTFPLLRDHFRAMHAPEEPYVMCCDKRFIRRYDLLHHVKWHVNPNAFQCELCQRQYKSKDALVMHQQIKHSNKSVTTRSVEPGNTPIATVKEDVEESVTDAAEEQSKQCDEEEKLAEEDKYLKQHFTITCQLCGVTVSTFLLLRDHFRAEHESEEHYVVCCGKRFTRRYDLVNHVKCHVDPNAFQCELCQRPYKSKEALVGHLKNKHDVIKRKYKQRKASLEAAIENAVSEGSVADATEDQPELCDEESKESVENEGTLAEEDKFLKKHFTITCPLCDVTTSTFLLLRDHFLAEHSSEEHYVICCDKRFTRRYDLLNHVKCHVDPNAFQCELCRRQYKSKEALVGHLKNKHDVIKRKYKQRKASIEAAIESAVSEGSVADATEDQSELCDEASAENEGTLAEEDKFLKKHFTITCPLCDVTTSTFLLLRDHFLAEHSSEEYYVICCNKRFTRRYDLLNHVKCHVDPNAFQCELCKRQYKSKEALAAHLKNKHAVKHVIKRKNEQRKTSIKSAIKSTVIEDFDATPVKLTTSIETSVAEASAAQSKQGSNRSKRNEEMDQYIRDHFTMTCELCNAIAPSFAQLSDHFLEFHPAEQPFVMCCNKRFIRRYDLLYHVKWHVEPNAFKCELCQKQYKSKDALVMHKQVKHNSDLVLLEKIAPGNKAKATDSDVQPKEPDTVKRKGLREQQDEFISKHIKLKCDHCGATKPTFCELRSHYRVAHKTNHTYVTCCGERYCKRNLLIKHLEGDGHTESCDEPEIDVSTEVHPKIEELTIQDVLEEATATEENAVEEHLLPWGDFSPEVHQPEEYEEKKATQIGETVTTNFFLGENESAEKETEVIRKTDDSVAKQKGLRNREDNFISKHITLTCDHCNAVEPTFTELRNHFRAEHSSNNVYVICCGEKISQRGLLVEHLKSHASVNNFANKFCNSLDKPPGDTLPEKQTNQDELTTLDAVEEDFPAEVSNASIPSGGSDSETETDTGTVSKKKKALDQGDQFLSENFTMECDICGVAATTFSLLRRHFRAKHKDIKVYAKCCDKKFDRRCLLLNHVKCHVDPNAFQCDQCQKRYMSYDGLELHKRIKHGLEIEKTTKPESSDGESRRRRPKVKGMRDHQDEFISKHFELECDHCGITKSTFAELRSHFRIAHDTNNVYVMCCNQKISKRGSLIEHLKGHGSSNAQENDRNERATASEESSEEGAEDQADKELVRKQEKDDDQFISENVRVVCEVCGVTAQTFSGLRDHFQAEHDSQNPYVMCCQNKFFSRQALVDHVRYHVKPDAFECEYCHRRYLCNDSLVLHKQIKHASEYQKELEGALQSQSVRTKKNEQKANEDQFLSKHFTLTCEHCGAIESTFGELRTHFRQVHQSYYTYVKCCERKFFKRSHIVQHIEEHLRTTGLLCKKCGSSFSTKDDLTAHTLNCTIPDDVPLYKCNHCPQQFVQEDALDAHMEQHKLLECSECKKRFLNSMSLNTHTAKEHSHKSDQLYVCEHCGKNFVSELGLKRHIDYAHLGIEAPRIQCQICERWLKRGTYKSHMDYVHGARDRVYECDICHKEYSHLRALQNHKKQTHAVPKFKCEFCNKMFRQKMPWVEHRATHTGEVLYSCDLCGEPYRGKSSLYAHLKKKHATEWSERKQKIWKGIPAKVVK</sequence>
<dbReference type="SMART" id="SM00868">
    <property type="entry name" value="zf-AD"/>
    <property type="match status" value="1"/>
</dbReference>
<dbReference type="PANTHER" id="PTHR24379:SF127">
    <property type="entry name" value="BLOODY FINGERS-RELATED"/>
    <property type="match status" value="1"/>
</dbReference>
<dbReference type="PANTHER" id="PTHR24379">
    <property type="entry name" value="KRAB AND ZINC FINGER DOMAIN-CONTAINING"/>
    <property type="match status" value="1"/>
</dbReference>
<feature type="domain" description="ZAD" evidence="9">
    <location>
        <begin position="8"/>
        <end position="79"/>
    </location>
</feature>
<feature type="binding site" evidence="6">
    <location>
        <position position="13"/>
    </location>
    <ligand>
        <name>Zn(2+)</name>
        <dbReference type="ChEBI" id="CHEBI:29105"/>
    </ligand>
</feature>
<dbReference type="Gene3D" id="3.40.1800.20">
    <property type="match status" value="1"/>
</dbReference>
<feature type="region of interest" description="Disordered" evidence="7">
    <location>
        <begin position="1151"/>
        <end position="1175"/>
    </location>
</feature>
<feature type="domain" description="C2H2-type" evidence="8">
    <location>
        <begin position="237"/>
        <end position="265"/>
    </location>
</feature>
<dbReference type="Pfam" id="PF00096">
    <property type="entry name" value="zf-C2H2"/>
    <property type="match status" value="3"/>
</dbReference>
<organism evidence="10 11">
    <name type="scientific">Aedes albopictus</name>
    <name type="common">Asian tiger mosquito</name>
    <name type="synonym">Stegomyia albopicta</name>
    <dbReference type="NCBI Taxonomy" id="7160"/>
    <lineage>
        <taxon>Eukaryota</taxon>
        <taxon>Metazoa</taxon>
        <taxon>Ecdysozoa</taxon>
        <taxon>Arthropoda</taxon>
        <taxon>Hexapoda</taxon>
        <taxon>Insecta</taxon>
        <taxon>Pterygota</taxon>
        <taxon>Neoptera</taxon>
        <taxon>Endopterygota</taxon>
        <taxon>Diptera</taxon>
        <taxon>Nematocera</taxon>
        <taxon>Culicoidea</taxon>
        <taxon>Culicidae</taxon>
        <taxon>Culicinae</taxon>
        <taxon>Aedini</taxon>
        <taxon>Aedes</taxon>
        <taxon>Stegomyia</taxon>
    </lineage>
</organism>
<accession>A0ABM1ZIS2</accession>
<feature type="domain" description="C2H2-type" evidence="8">
    <location>
        <begin position="181"/>
        <end position="209"/>
    </location>
</feature>
<dbReference type="InterPro" id="IPR013087">
    <property type="entry name" value="Znf_C2H2_type"/>
</dbReference>
<dbReference type="PROSITE" id="PS51915">
    <property type="entry name" value="ZAD"/>
    <property type="match status" value="1"/>
</dbReference>
<feature type="domain" description="C2H2-type" evidence="8">
    <location>
        <begin position="518"/>
        <end position="546"/>
    </location>
</feature>
<feature type="domain" description="C2H2-type" evidence="8">
    <location>
        <begin position="1673"/>
        <end position="1701"/>
    </location>
</feature>
<dbReference type="EnsemblMetazoa" id="AALFPA23_018890.R27765">
    <property type="protein sequence ID" value="AALFPA23_018890.P27765"/>
    <property type="gene ID" value="AALFPA23_018890"/>
</dbReference>
<feature type="region of interest" description="Disordered" evidence="7">
    <location>
        <begin position="1361"/>
        <end position="1401"/>
    </location>
</feature>
<name>A0ABM1ZIS2_AEDAL</name>
<feature type="domain" description="C2H2-type" evidence="8">
    <location>
        <begin position="1413"/>
        <end position="1441"/>
    </location>
</feature>